<accession>K0EYF7</accession>
<name>K0EYF7_NOCB7</name>
<dbReference type="EMBL" id="CP003876">
    <property type="protein sequence ID" value="AFU02537.1"/>
    <property type="molecule type" value="Genomic_DNA"/>
</dbReference>
<dbReference type="GO" id="GO:0043856">
    <property type="term" value="F:anti-sigma factor antagonist activity"/>
    <property type="evidence" value="ECO:0007669"/>
    <property type="project" value="InterPro"/>
</dbReference>
<dbReference type="STRING" id="1133849.O3I_022910"/>
<dbReference type="CDD" id="cd07043">
    <property type="entry name" value="STAS_anti-anti-sigma_factors"/>
    <property type="match status" value="1"/>
</dbReference>
<dbReference type="AlphaFoldDB" id="K0EYF7"/>
<evidence type="ECO:0000256" key="2">
    <source>
        <dbReference type="RuleBase" id="RU003749"/>
    </source>
</evidence>
<gene>
    <name evidence="4" type="ORF">O3I_022910</name>
</gene>
<sequence>MRHKDQLPGFAVDIVAKGEAIVVVVAGEVDIYTAPRMAEALEQAVARAPRPLVVDLSAVKFFDSSGLNVLLRGMQATAELRVVASPVVRRLVEVTGLTTVLRIFDRVDDAITATGDISDHR</sequence>
<dbReference type="InterPro" id="IPR003658">
    <property type="entry name" value="Anti-sigma_ant"/>
</dbReference>
<keyword evidence="5" id="KW-1185">Reference proteome</keyword>
<dbReference type="Pfam" id="PF01740">
    <property type="entry name" value="STAS"/>
    <property type="match status" value="1"/>
</dbReference>
<dbReference type="InterPro" id="IPR002645">
    <property type="entry name" value="STAS_dom"/>
</dbReference>
<evidence type="ECO:0000313" key="4">
    <source>
        <dbReference type="EMBL" id="AFU02537.1"/>
    </source>
</evidence>
<dbReference type="Proteomes" id="UP000006304">
    <property type="component" value="Chromosome"/>
</dbReference>
<dbReference type="Gene3D" id="3.30.750.24">
    <property type="entry name" value="STAS domain"/>
    <property type="match status" value="1"/>
</dbReference>
<evidence type="ECO:0000313" key="5">
    <source>
        <dbReference type="Proteomes" id="UP000006304"/>
    </source>
</evidence>
<dbReference type="NCBIfam" id="TIGR00377">
    <property type="entry name" value="ant_ant_sig"/>
    <property type="match status" value="1"/>
</dbReference>
<dbReference type="KEGG" id="nbr:O3I_022910"/>
<dbReference type="HOGENOM" id="CLU_115403_3_3_11"/>
<dbReference type="SUPFAM" id="SSF52091">
    <property type="entry name" value="SpoIIaa-like"/>
    <property type="match status" value="1"/>
</dbReference>
<dbReference type="PANTHER" id="PTHR33495">
    <property type="entry name" value="ANTI-SIGMA FACTOR ANTAGONIST TM_1081-RELATED-RELATED"/>
    <property type="match status" value="1"/>
</dbReference>
<proteinExistence type="inferred from homology"/>
<dbReference type="InterPro" id="IPR036513">
    <property type="entry name" value="STAS_dom_sf"/>
</dbReference>
<reference evidence="4 5" key="1">
    <citation type="journal article" date="2012" name="J. Bacteriol.">
        <title>Complete genome sequence of Nocardia brasiliensis HUJEG-1.</title>
        <authorList>
            <person name="Vera-Cabrera L."/>
            <person name="Ortiz-Lopez R."/>
            <person name="Elizondo-Gonzalez R."/>
            <person name="Perez-Maya A.A."/>
            <person name="Ocampo-Candiani J."/>
        </authorList>
    </citation>
    <scope>NUCLEOTIDE SEQUENCE [LARGE SCALE GENOMIC DNA]</scope>
    <source>
        <strain evidence="5">ATCC 700358</strain>
    </source>
</reference>
<feature type="domain" description="STAS" evidence="3">
    <location>
        <begin position="10"/>
        <end position="114"/>
    </location>
</feature>
<comment type="similarity">
    <text evidence="1 2">Belongs to the anti-sigma-factor antagonist family.</text>
</comment>
<dbReference type="RefSeq" id="WP_014985392.1">
    <property type="nucleotide sequence ID" value="NC_018681.1"/>
</dbReference>
<protein>
    <recommendedName>
        <fullName evidence="2">Anti-sigma factor antagonist</fullName>
    </recommendedName>
</protein>
<organism evidence="4 5">
    <name type="scientific">Nocardia brasiliensis (strain ATCC 700358 / HUJEG-1)</name>
    <dbReference type="NCBI Taxonomy" id="1133849"/>
    <lineage>
        <taxon>Bacteria</taxon>
        <taxon>Bacillati</taxon>
        <taxon>Actinomycetota</taxon>
        <taxon>Actinomycetes</taxon>
        <taxon>Mycobacteriales</taxon>
        <taxon>Nocardiaceae</taxon>
        <taxon>Nocardia</taxon>
    </lineage>
</organism>
<dbReference type="PROSITE" id="PS50801">
    <property type="entry name" value="STAS"/>
    <property type="match status" value="1"/>
</dbReference>
<dbReference type="PANTHER" id="PTHR33495:SF2">
    <property type="entry name" value="ANTI-SIGMA FACTOR ANTAGONIST TM_1081-RELATED"/>
    <property type="match status" value="1"/>
</dbReference>
<evidence type="ECO:0000256" key="1">
    <source>
        <dbReference type="ARBA" id="ARBA00009013"/>
    </source>
</evidence>
<dbReference type="eggNOG" id="COG1366">
    <property type="taxonomic scope" value="Bacteria"/>
</dbReference>
<evidence type="ECO:0000259" key="3">
    <source>
        <dbReference type="PROSITE" id="PS50801"/>
    </source>
</evidence>